<evidence type="ECO:0000313" key="2">
    <source>
        <dbReference type="Proteomes" id="UP000258016"/>
    </source>
</evidence>
<accession>A0ABN5B8D7</accession>
<reference evidence="1 2" key="1">
    <citation type="submission" date="2017-03" db="EMBL/GenBank/DDBJ databases">
        <title>Complete genome sequence of Blastomonas fulva degrading microcsystin LR.</title>
        <authorList>
            <person name="Lee H.-g."/>
            <person name="Jin L."/>
            <person name="oh H.-M."/>
        </authorList>
    </citation>
    <scope>NUCLEOTIDE SEQUENCE [LARGE SCALE GENOMIC DNA]</scope>
    <source>
        <strain evidence="1 2">T2</strain>
    </source>
</reference>
<protein>
    <recommendedName>
        <fullName evidence="3">S-adenosyl-L-homocysteine hydrolase</fullName>
    </recommendedName>
</protein>
<evidence type="ECO:0008006" key="3">
    <source>
        <dbReference type="Google" id="ProtNLM"/>
    </source>
</evidence>
<name>A0ABN5B8D7_9SPHN</name>
<dbReference type="RefSeq" id="WP_117352371.1">
    <property type="nucleotide sequence ID" value="NZ_CP020083.1"/>
</dbReference>
<gene>
    <name evidence="1" type="ORF">B5J99_10800</name>
</gene>
<sequence>MRRVAIGLALFLTSVLGAWVVLGWPAQAQMLSFRSADHDIVPGKRTRVQADLARTIESWHGTRACNAQGRARLALKPAVARWLGGQTVAQPRKRLAQWGYHSGDIWVEQRVVDGKPSCTAGFRKLIAFADFR</sequence>
<dbReference type="EMBL" id="CP020083">
    <property type="protein sequence ID" value="ASR51889.1"/>
    <property type="molecule type" value="Genomic_DNA"/>
</dbReference>
<dbReference type="Proteomes" id="UP000258016">
    <property type="component" value="Chromosome"/>
</dbReference>
<organism evidence="1 2">
    <name type="scientific">Blastomonas fulva</name>
    <dbReference type="NCBI Taxonomy" id="1550728"/>
    <lineage>
        <taxon>Bacteria</taxon>
        <taxon>Pseudomonadati</taxon>
        <taxon>Pseudomonadota</taxon>
        <taxon>Alphaproteobacteria</taxon>
        <taxon>Sphingomonadales</taxon>
        <taxon>Sphingomonadaceae</taxon>
        <taxon>Blastomonas</taxon>
    </lineage>
</organism>
<evidence type="ECO:0000313" key="1">
    <source>
        <dbReference type="EMBL" id="ASR51889.1"/>
    </source>
</evidence>
<dbReference type="GeneID" id="303486058"/>
<proteinExistence type="predicted"/>
<keyword evidence="2" id="KW-1185">Reference proteome</keyword>